<dbReference type="NCBIfam" id="TIGR00254">
    <property type="entry name" value="GGDEF"/>
    <property type="match status" value="1"/>
</dbReference>
<dbReference type="RefSeq" id="WP_226751300.1">
    <property type="nucleotide sequence ID" value="NZ_JAEINI020000006.1"/>
</dbReference>
<dbReference type="PROSITE" id="PS50887">
    <property type="entry name" value="GGDEF"/>
    <property type="match status" value="1"/>
</dbReference>
<dbReference type="InterPro" id="IPR035965">
    <property type="entry name" value="PAS-like_dom_sf"/>
</dbReference>
<dbReference type="SUPFAM" id="SSF55785">
    <property type="entry name" value="PYP-like sensor domain (PAS domain)"/>
    <property type="match status" value="1"/>
</dbReference>
<dbReference type="Proteomes" id="UP000633814">
    <property type="component" value="Unassembled WGS sequence"/>
</dbReference>
<dbReference type="Pfam" id="PF00990">
    <property type="entry name" value="GGDEF"/>
    <property type="match status" value="1"/>
</dbReference>
<dbReference type="InterPro" id="IPR029016">
    <property type="entry name" value="GAF-like_dom_sf"/>
</dbReference>
<dbReference type="InterPro" id="IPR000700">
    <property type="entry name" value="PAS-assoc_C"/>
</dbReference>
<dbReference type="PROSITE" id="PS50112">
    <property type="entry name" value="PAS"/>
    <property type="match status" value="1"/>
</dbReference>
<dbReference type="PANTHER" id="PTHR46663">
    <property type="entry name" value="DIGUANYLATE CYCLASE DGCT-RELATED"/>
    <property type="match status" value="1"/>
</dbReference>
<feature type="domain" description="GGDEF" evidence="3">
    <location>
        <begin position="302"/>
        <end position="435"/>
    </location>
</feature>
<protein>
    <submittedName>
        <fullName evidence="4">Diguanylate cyclase</fullName>
        <ecNumber evidence="4">2.7.7.65</ecNumber>
    </submittedName>
</protein>
<keyword evidence="5" id="KW-1185">Reference proteome</keyword>
<dbReference type="CDD" id="cd01949">
    <property type="entry name" value="GGDEF"/>
    <property type="match status" value="1"/>
</dbReference>
<dbReference type="EC" id="2.7.7.65" evidence="4"/>
<keyword evidence="4" id="KW-0808">Transferase</keyword>
<evidence type="ECO:0000259" key="2">
    <source>
        <dbReference type="PROSITE" id="PS50113"/>
    </source>
</evidence>
<dbReference type="CDD" id="cd00130">
    <property type="entry name" value="PAS"/>
    <property type="match status" value="1"/>
</dbReference>
<dbReference type="Gene3D" id="3.30.450.40">
    <property type="match status" value="1"/>
</dbReference>
<dbReference type="InterPro" id="IPR052163">
    <property type="entry name" value="DGC-Regulatory_Protein"/>
</dbReference>
<dbReference type="SUPFAM" id="SSF55073">
    <property type="entry name" value="Nucleotide cyclase"/>
    <property type="match status" value="1"/>
</dbReference>
<dbReference type="InterPro" id="IPR001610">
    <property type="entry name" value="PAC"/>
</dbReference>
<organism evidence="4 5">
    <name type="scientific">Alishewanella maricola</name>
    <dbReference type="NCBI Taxonomy" id="2795740"/>
    <lineage>
        <taxon>Bacteria</taxon>
        <taxon>Pseudomonadati</taxon>
        <taxon>Pseudomonadota</taxon>
        <taxon>Gammaproteobacteria</taxon>
        <taxon>Alteromonadales</taxon>
        <taxon>Alteromonadaceae</taxon>
        <taxon>Alishewanella</taxon>
    </lineage>
</organism>
<dbReference type="SMART" id="SM00267">
    <property type="entry name" value="GGDEF"/>
    <property type="match status" value="1"/>
</dbReference>
<feature type="domain" description="PAS" evidence="1">
    <location>
        <begin position="5"/>
        <end position="75"/>
    </location>
</feature>
<accession>A0ABS8C4H6</accession>
<dbReference type="GO" id="GO:0052621">
    <property type="term" value="F:diguanylate cyclase activity"/>
    <property type="evidence" value="ECO:0007669"/>
    <property type="project" value="UniProtKB-EC"/>
</dbReference>
<dbReference type="InterPro" id="IPR043128">
    <property type="entry name" value="Rev_trsase/Diguanyl_cyclase"/>
</dbReference>
<reference evidence="4 5" key="1">
    <citation type="submission" date="2021-10" db="EMBL/GenBank/DDBJ databases">
        <title>Alishewanella koreense sp. nov. isolated from seawater of southwestern coast in South Korea and the proposal for the reclassification of Rheinheimera perlucida and Rheinheimera tuosuensis as Arsukibacterium perlucida and Arsukibacterium tuosuensis.</title>
        <authorList>
            <person name="Kim K.H."/>
            <person name="Ruan W."/>
            <person name="Kim K.R."/>
            <person name="Baek J.H."/>
            <person name="Jeon C.O."/>
        </authorList>
    </citation>
    <scope>NUCLEOTIDE SEQUENCE [LARGE SCALE GENOMIC DNA]</scope>
    <source>
        <strain evidence="4 5">16-MA</strain>
    </source>
</reference>
<evidence type="ECO:0000313" key="4">
    <source>
        <dbReference type="EMBL" id="MCB5227234.1"/>
    </source>
</evidence>
<evidence type="ECO:0000313" key="5">
    <source>
        <dbReference type="Proteomes" id="UP000633814"/>
    </source>
</evidence>
<dbReference type="Gene3D" id="3.30.450.20">
    <property type="entry name" value="PAS domain"/>
    <property type="match status" value="1"/>
</dbReference>
<dbReference type="PANTHER" id="PTHR46663:SF3">
    <property type="entry name" value="SLL0267 PROTEIN"/>
    <property type="match status" value="1"/>
</dbReference>
<sequence length="436" mass="48533">MTSPLYTALSHYIDLLLDAVCAVDQHGCFEFLSQGAERIFGYKPEEMLGKSMFNFIHPDDRQKTLDAAQAINQGQVVIDFENRYIRKDGQVVYLLWSARWSGEKQQRVAVARDITQLKQTEARQAAMYAISEAAFTADDLLALYQQLQHIIASLMPLRSIVIARGANAAELYLPYINLEQNNAAQHAGAEQFCCGVLQQSTAPHQQLVPDQQGWLGVRLKASAKTLGVLAVQLPTEPGATGFADSELFDFIGQHIAIAIERKELLSRLHYSALYDELTQLPKRELFKDRCQQALAALPRHNGCLALFYLDLDNFKPINDQLGHAAGDSVLQEVAKRIQRCIRHSDTVARFGGDEFVILLSKLDEYNVVFAIAEQIRLALAKPILVEQHAIHVTTSIGVALYPSGGANTEQLMATADQAMYQAKRQGGNRWLEAKPN</sequence>
<dbReference type="SUPFAM" id="SSF55781">
    <property type="entry name" value="GAF domain-like"/>
    <property type="match status" value="1"/>
</dbReference>
<dbReference type="InterPro" id="IPR029787">
    <property type="entry name" value="Nucleotide_cyclase"/>
</dbReference>
<keyword evidence="4" id="KW-0548">Nucleotidyltransferase</keyword>
<dbReference type="SMART" id="SM00091">
    <property type="entry name" value="PAS"/>
    <property type="match status" value="1"/>
</dbReference>
<name>A0ABS8C4H6_9ALTE</name>
<dbReference type="PROSITE" id="PS50113">
    <property type="entry name" value="PAC"/>
    <property type="match status" value="1"/>
</dbReference>
<feature type="domain" description="PAC" evidence="2">
    <location>
        <begin position="78"/>
        <end position="126"/>
    </location>
</feature>
<dbReference type="InterPro" id="IPR000160">
    <property type="entry name" value="GGDEF_dom"/>
</dbReference>
<dbReference type="Gene3D" id="3.30.70.270">
    <property type="match status" value="1"/>
</dbReference>
<proteinExistence type="predicted"/>
<comment type="caution">
    <text evidence="4">The sequence shown here is derived from an EMBL/GenBank/DDBJ whole genome shotgun (WGS) entry which is preliminary data.</text>
</comment>
<evidence type="ECO:0000259" key="1">
    <source>
        <dbReference type="PROSITE" id="PS50112"/>
    </source>
</evidence>
<gene>
    <name evidence="4" type="ORF">JAO78_010460</name>
</gene>
<dbReference type="Pfam" id="PF08447">
    <property type="entry name" value="PAS_3"/>
    <property type="match status" value="1"/>
</dbReference>
<dbReference type="EMBL" id="JAEINI020000006">
    <property type="protein sequence ID" value="MCB5227234.1"/>
    <property type="molecule type" value="Genomic_DNA"/>
</dbReference>
<dbReference type="InterPro" id="IPR000014">
    <property type="entry name" value="PAS"/>
</dbReference>
<dbReference type="SMART" id="SM00086">
    <property type="entry name" value="PAC"/>
    <property type="match status" value="1"/>
</dbReference>
<dbReference type="NCBIfam" id="TIGR00229">
    <property type="entry name" value="sensory_box"/>
    <property type="match status" value="1"/>
</dbReference>
<evidence type="ECO:0000259" key="3">
    <source>
        <dbReference type="PROSITE" id="PS50887"/>
    </source>
</evidence>
<dbReference type="InterPro" id="IPR013655">
    <property type="entry name" value="PAS_fold_3"/>
</dbReference>